<dbReference type="InterPro" id="IPR027705">
    <property type="entry name" value="Flotillin_fam"/>
</dbReference>
<dbReference type="Gene3D" id="3.30.479.30">
    <property type="entry name" value="Band 7 domain"/>
    <property type="match status" value="1"/>
</dbReference>
<keyword evidence="2" id="KW-0175">Coiled coil</keyword>
<keyword evidence="3" id="KW-0812">Transmembrane</keyword>
<sequence>MDLSWMMPVLTTIGVVVLLILGVLTLFKAFYRKVDQGQALIVNDLSPTPKVYFTGAMVLPVIHRAETMKISVITLELNRTGKEGLICKDNLRADITVAFYLRVNETSEDVLRVAKSVGVGRASDRNAVNELFNAKFSEALKTVGKKLEFMQLFEERQHFRDSIIETIGEDLNGYILEDVAIDYLEQTPKTSLDPNNILDSEGIKRITEITAFHNVETNRLERDQELEIQRKNVSAREASLELERSQADAEARQRREIETLQARETSETEQVREQERARAEAARIKTDEELAIAEENKQRQIEMAMKARERAVQIEEVRIRQARELEDVNRERAVEIERIGMEKALEGERKEIADITSQRIAVERNVAEEEENIKDVRNRSQAERLKVTKVVAAEADADELKLKDVKAAEAAFERSKLEAEQIRVTAQAEMDAAEKEAIADEKRARGRQFLAAADGLAEAQVKEAQASAIRADGIARADVKSATAKADEEAGMAEVRVLEQRLETEAMGEEKLGLAKADARKAMVLAEADGEARMGHAKADARKALVLAEAEGEDRMGHAKAGAREAMAKAEASGLVEKLKAYNNMSEEARHFEEFRMNLEVHEKEVLAKIEAQQTGILENGRVMAAALKDAKFEMIGGDGGIFDKFAQGLGYGKSVQGVLDNAPSLQAALAGIAGRIAADKPSKASETA</sequence>
<comment type="subcellular location">
    <subcellularLocation>
        <location evidence="1">Endomembrane system</location>
    </subcellularLocation>
</comment>
<comment type="caution">
    <text evidence="4">The sequence shown here is derived from an EMBL/GenBank/DDBJ whole genome shotgun (WGS) entry which is preliminary data.</text>
</comment>
<gene>
    <name evidence="4" type="ORF">RKA07_16420</name>
</gene>
<dbReference type="PANTHER" id="PTHR13806:SF31">
    <property type="entry name" value="FLOTILLIN-LIKE PROTEIN 1-RELATED"/>
    <property type="match status" value="1"/>
</dbReference>
<keyword evidence="3" id="KW-0472">Membrane</keyword>
<reference evidence="4" key="1">
    <citation type="submission" date="2023-09" db="EMBL/GenBank/DDBJ databases">
        <title>Marinobacter sediminicola sp. nov. and Marinobacter maritimum sp. nov., isolated from marine sediment.</title>
        <authorList>
            <person name="An J."/>
        </authorList>
    </citation>
    <scope>NUCLEOTIDE SEQUENCE</scope>
    <source>
        <strain evidence="4">F60267</strain>
    </source>
</reference>
<protein>
    <recommendedName>
        <fullName evidence="6">Membrane protein YqiK</fullName>
    </recommendedName>
</protein>
<evidence type="ECO:0000256" key="2">
    <source>
        <dbReference type="SAM" id="Coils"/>
    </source>
</evidence>
<name>A0ABU2HKT3_9GAMM</name>
<feature type="coiled-coil region" evidence="2">
    <location>
        <begin position="235"/>
        <end position="310"/>
    </location>
</feature>
<evidence type="ECO:0000313" key="5">
    <source>
        <dbReference type="Proteomes" id="UP001267407"/>
    </source>
</evidence>
<dbReference type="RefSeq" id="WP_310966846.1">
    <property type="nucleotide sequence ID" value="NZ_JAVMBO010000018.1"/>
</dbReference>
<evidence type="ECO:0000256" key="1">
    <source>
        <dbReference type="ARBA" id="ARBA00004308"/>
    </source>
</evidence>
<evidence type="ECO:0000313" key="4">
    <source>
        <dbReference type="EMBL" id="MDS1311687.1"/>
    </source>
</evidence>
<dbReference type="SUPFAM" id="SSF117892">
    <property type="entry name" value="Band 7/SPFH domain"/>
    <property type="match status" value="1"/>
</dbReference>
<evidence type="ECO:0008006" key="6">
    <source>
        <dbReference type="Google" id="ProtNLM"/>
    </source>
</evidence>
<evidence type="ECO:0000256" key="3">
    <source>
        <dbReference type="SAM" id="Phobius"/>
    </source>
</evidence>
<feature type="transmembrane region" description="Helical" evidence="3">
    <location>
        <begin position="6"/>
        <end position="27"/>
    </location>
</feature>
<organism evidence="4 5">
    <name type="scientific">Marinobacter xiaoshiensis</name>
    <dbReference type="NCBI Taxonomy" id="3073652"/>
    <lineage>
        <taxon>Bacteria</taxon>
        <taxon>Pseudomonadati</taxon>
        <taxon>Pseudomonadota</taxon>
        <taxon>Gammaproteobacteria</taxon>
        <taxon>Pseudomonadales</taxon>
        <taxon>Marinobacteraceae</taxon>
        <taxon>Marinobacter</taxon>
    </lineage>
</organism>
<dbReference type="InterPro" id="IPR036013">
    <property type="entry name" value="Band_7/SPFH_dom_sf"/>
</dbReference>
<proteinExistence type="predicted"/>
<dbReference type="PANTHER" id="PTHR13806">
    <property type="entry name" value="FLOTILLIN-RELATED"/>
    <property type="match status" value="1"/>
</dbReference>
<keyword evidence="3" id="KW-1133">Transmembrane helix</keyword>
<dbReference type="EMBL" id="JAVMBO010000018">
    <property type="protein sequence ID" value="MDS1311687.1"/>
    <property type="molecule type" value="Genomic_DNA"/>
</dbReference>
<feature type="coiled-coil region" evidence="2">
    <location>
        <begin position="352"/>
        <end position="386"/>
    </location>
</feature>
<keyword evidence="5" id="KW-1185">Reference proteome</keyword>
<accession>A0ABU2HKT3</accession>
<dbReference type="Proteomes" id="UP001267407">
    <property type="component" value="Unassembled WGS sequence"/>
</dbReference>
<feature type="coiled-coil region" evidence="2">
    <location>
        <begin position="416"/>
        <end position="443"/>
    </location>
</feature>